<sequence>MRGTYKIKKVLNNNVVIALNTINEEMIIIGKGLGFGKKQGDLIDQQNIDQLFQLVNEQQQEEYKQLLLQIDDSIMETINDAIVLISRRLDQKLNEHIHIALTDHIAFAIRRLEQGIVITNPFLTETKSMYPVEFQIAEQVINLINQQLEISLPKDEIGFVTLHIHSALENKPLSEIKDDALLLKKLINLIETGLKVQIEKNSLQYSRLVIHLRHVLDRVLHHETVELNEKFVTLLKQEYPLCYNLAWKLIKIIQTHYQLPVADAEAVYLAMHLQRLTQK</sequence>
<feature type="domain" description="PRD" evidence="2">
    <location>
        <begin position="69"/>
        <end position="174"/>
    </location>
</feature>
<dbReference type="PROSITE" id="PS51372">
    <property type="entry name" value="PRD_2"/>
    <property type="match status" value="2"/>
</dbReference>
<dbReference type="Pfam" id="PF03123">
    <property type="entry name" value="CAT_RBD"/>
    <property type="match status" value="1"/>
</dbReference>
<dbReference type="Pfam" id="PF00874">
    <property type="entry name" value="PRD"/>
    <property type="match status" value="2"/>
</dbReference>
<evidence type="ECO:0000259" key="2">
    <source>
        <dbReference type="PROSITE" id="PS51372"/>
    </source>
</evidence>
<dbReference type="InterPro" id="IPR004341">
    <property type="entry name" value="CAT_RNA-bd_dom"/>
</dbReference>
<comment type="caution">
    <text evidence="3">The sequence shown here is derived from an EMBL/GenBank/DDBJ whole genome shotgun (WGS) entry which is preliminary data.</text>
</comment>
<evidence type="ECO:0000313" key="3">
    <source>
        <dbReference type="EMBL" id="MDE5412389.1"/>
    </source>
</evidence>
<dbReference type="InterPro" id="IPR050661">
    <property type="entry name" value="BglG_antiterminators"/>
</dbReference>
<dbReference type="PANTHER" id="PTHR30185">
    <property type="entry name" value="CRYPTIC BETA-GLUCOSIDE BGL OPERON ANTITERMINATOR"/>
    <property type="match status" value="1"/>
</dbReference>
<gene>
    <name evidence="3" type="ORF">N7Z68_03255</name>
</gene>
<dbReference type="Gene3D" id="1.20.58.1950">
    <property type="match status" value="1"/>
</dbReference>
<dbReference type="InterPro" id="IPR036634">
    <property type="entry name" value="PRD_sf"/>
</dbReference>
<dbReference type="Gene3D" id="1.20.890.100">
    <property type="match status" value="1"/>
</dbReference>
<dbReference type="SMART" id="SM01061">
    <property type="entry name" value="CAT_RBD"/>
    <property type="match status" value="1"/>
</dbReference>
<dbReference type="InterPro" id="IPR036650">
    <property type="entry name" value="CAT_RNA-bd_dom_sf"/>
</dbReference>
<dbReference type="SUPFAM" id="SSF63520">
    <property type="entry name" value="PTS-regulatory domain, PRD"/>
    <property type="match status" value="2"/>
</dbReference>
<organism evidence="3 4">
    <name type="scientific">Alkalihalobacterium chitinilyticum</name>
    <dbReference type="NCBI Taxonomy" id="2980103"/>
    <lineage>
        <taxon>Bacteria</taxon>
        <taxon>Bacillati</taxon>
        <taxon>Bacillota</taxon>
        <taxon>Bacilli</taxon>
        <taxon>Bacillales</taxon>
        <taxon>Bacillaceae</taxon>
        <taxon>Alkalihalobacterium</taxon>
    </lineage>
</organism>
<dbReference type="EMBL" id="JAOTPO010000002">
    <property type="protein sequence ID" value="MDE5412389.1"/>
    <property type="molecule type" value="Genomic_DNA"/>
</dbReference>
<evidence type="ECO:0000313" key="4">
    <source>
        <dbReference type="Proteomes" id="UP001148125"/>
    </source>
</evidence>
<reference evidence="3" key="1">
    <citation type="submission" date="2024-05" db="EMBL/GenBank/DDBJ databases">
        <title>Alkalihalobacillus sp. strain MEB203 novel alkaliphilic bacterium from Lonar Lake, India.</title>
        <authorList>
            <person name="Joshi A."/>
            <person name="Thite S."/>
            <person name="Mengade P."/>
        </authorList>
    </citation>
    <scope>NUCLEOTIDE SEQUENCE</scope>
    <source>
        <strain evidence="3">MEB 203</strain>
    </source>
</reference>
<accession>A0ABT5VAB0</accession>
<keyword evidence="4" id="KW-1185">Reference proteome</keyword>
<proteinExistence type="predicted"/>
<dbReference type="PANTHER" id="PTHR30185:SF16">
    <property type="entry name" value="PROTEIN GLCT"/>
    <property type="match status" value="1"/>
</dbReference>
<dbReference type="InterPro" id="IPR011608">
    <property type="entry name" value="PRD"/>
</dbReference>
<name>A0ABT5VAB0_9BACI</name>
<keyword evidence="1" id="KW-0677">Repeat</keyword>
<dbReference type="SUPFAM" id="SSF50151">
    <property type="entry name" value="SacY-like RNA-binding domain"/>
    <property type="match status" value="1"/>
</dbReference>
<evidence type="ECO:0000256" key="1">
    <source>
        <dbReference type="ARBA" id="ARBA00022737"/>
    </source>
</evidence>
<dbReference type="NCBIfam" id="NF047357">
    <property type="entry name" value="antiterm_GlcT"/>
    <property type="match status" value="1"/>
</dbReference>
<dbReference type="RefSeq" id="WP_275117021.1">
    <property type="nucleotide sequence ID" value="NZ_JAOTPO010000002.1"/>
</dbReference>
<feature type="domain" description="PRD" evidence="2">
    <location>
        <begin position="175"/>
        <end position="279"/>
    </location>
</feature>
<dbReference type="Proteomes" id="UP001148125">
    <property type="component" value="Unassembled WGS sequence"/>
</dbReference>
<dbReference type="Gene3D" id="1.10.1790.10">
    <property type="entry name" value="PRD domain"/>
    <property type="match status" value="1"/>
</dbReference>
<dbReference type="Gene3D" id="2.30.24.10">
    <property type="entry name" value="CAT RNA-binding domain"/>
    <property type="match status" value="1"/>
</dbReference>
<protein>
    <submittedName>
        <fullName evidence="3">PRD domain-containing protein</fullName>
    </submittedName>
</protein>